<comment type="caution">
    <text evidence="1">The sequence shown here is derived from an EMBL/GenBank/DDBJ whole genome shotgun (WGS) entry which is preliminary data.</text>
</comment>
<protein>
    <submittedName>
        <fullName evidence="1">Uncharacterized protein</fullName>
    </submittedName>
</protein>
<organism evidence="1 2">
    <name type="scientific">Trifolium pratense</name>
    <name type="common">Red clover</name>
    <dbReference type="NCBI Taxonomy" id="57577"/>
    <lineage>
        <taxon>Eukaryota</taxon>
        <taxon>Viridiplantae</taxon>
        <taxon>Streptophyta</taxon>
        <taxon>Embryophyta</taxon>
        <taxon>Tracheophyta</taxon>
        <taxon>Spermatophyta</taxon>
        <taxon>Magnoliopsida</taxon>
        <taxon>eudicotyledons</taxon>
        <taxon>Gunneridae</taxon>
        <taxon>Pentapetalae</taxon>
        <taxon>rosids</taxon>
        <taxon>fabids</taxon>
        <taxon>Fabales</taxon>
        <taxon>Fabaceae</taxon>
        <taxon>Papilionoideae</taxon>
        <taxon>50 kb inversion clade</taxon>
        <taxon>NPAAA clade</taxon>
        <taxon>Hologalegina</taxon>
        <taxon>IRL clade</taxon>
        <taxon>Trifolieae</taxon>
        <taxon>Trifolium</taxon>
    </lineage>
</organism>
<reference evidence="1" key="1">
    <citation type="submission" date="2023-10" db="EMBL/GenBank/DDBJ databases">
        <authorList>
            <person name="Rodriguez Cubillos JULIANA M."/>
            <person name="De Vega J."/>
        </authorList>
    </citation>
    <scope>NUCLEOTIDE SEQUENCE</scope>
</reference>
<gene>
    <name evidence="1" type="ORF">MILVUS5_LOCUS27522</name>
</gene>
<sequence length="90" mass="11045">MRIPACHLITNQCDHWPLIRFVKWPRQEQHYVGRGMYERSLDFIKFWLVILTAKFSFAYFLPSESDAQKRDEYIHRLMQLPNQKWMEIIS</sequence>
<keyword evidence="2" id="KW-1185">Reference proteome</keyword>
<evidence type="ECO:0000313" key="2">
    <source>
        <dbReference type="Proteomes" id="UP001177021"/>
    </source>
</evidence>
<name>A0ACB0L033_TRIPR</name>
<evidence type="ECO:0000313" key="1">
    <source>
        <dbReference type="EMBL" id="CAJ2661884.1"/>
    </source>
</evidence>
<accession>A0ACB0L033</accession>
<dbReference type="EMBL" id="CASHSV030000409">
    <property type="protein sequence ID" value="CAJ2661884.1"/>
    <property type="molecule type" value="Genomic_DNA"/>
</dbReference>
<dbReference type="Proteomes" id="UP001177021">
    <property type="component" value="Unassembled WGS sequence"/>
</dbReference>
<proteinExistence type="predicted"/>